<evidence type="ECO:0000313" key="2">
    <source>
        <dbReference type="Proteomes" id="UP000315133"/>
    </source>
</evidence>
<evidence type="ECO:0000313" key="1">
    <source>
        <dbReference type="EMBL" id="TQM95384.1"/>
    </source>
</evidence>
<keyword evidence="2" id="KW-1185">Reference proteome</keyword>
<protein>
    <submittedName>
        <fullName evidence="1">Uncharacterized protein</fullName>
    </submittedName>
</protein>
<name>A0A543KK06_9MICO</name>
<dbReference type="EMBL" id="VFPU01000001">
    <property type="protein sequence ID" value="TQM95384.1"/>
    <property type="molecule type" value="Genomic_DNA"/>
</dbReference>
<comment type="caution">
    <text evidence="1">The sequence shown here is derived from an EMBL/GenBank/DDBJ whole genome shotgun (WGS) entry which is preliminary data.</text>
</comment>
<reference evidence="1 2" key="1">
    <citation type="submission" date="2019-06" db="EMBL/GenBank/DDBJ databases">
        <title>Sequencing the genomes of 1000 actinobacteria strains.</title>
        <authorList>
            <person name="Klenk H.-P."/>
        </authorList>
    </citation>
    <scope>NUCLEOTIDE SEQUENCE [LARGE SCALE GENOMIC DNA]</scope>
    <source>
        <strain evidence="1 2">DSM 12362</strain>
    </source>
</reference>
<gene>
    <name evidence="1" type="ORF">FB476_0225</name>
</gene>
<dbReference type="OrthoDB" id="4869325at2"/>
<accession>A0A543KK06</accession>
<proteinExistence type="predicted"/>
<dbReference type="Proteomes" id="UP000315133">
    <property type="component" value="Unassembled WGS sequence"/>
</dbReference>
<dbReference type="RefSeq" id="WP_141817150.1">
    <property type="nucleotide sequence ID" value="NZ_BAAAIL010000003.1"/>
</dbReference>
<sequence length="191" mass="20507">MTGRWTGRLGTTAFILAALALGRVIGDELPRPFDRLNEPRDVEVGIGATAALRTAEVSVTRVQLGTALADTSSTLTTPGLWLVADVQLTPTDADAWLATWEVVGADGREWGRTRPLLDTCRITPPGITQTCGVALEVAPEALPGARLRLATQEDVRYDDRAVVDLGLTEAHVEQAGDEPLEIRPFDMVGRP</sequence>
<dbReference type="AlphaFoldDB" id="A0A543KK06"/>
<organism evidence="1 2">
    <name type="scientific">Ornithinimicrobium humiphilum</name>
    <dbReference type="NCBI Taxonomy" id="125288"/>
    <lineage>
        <taxon>Bacteria</taxon>
        <taxon>Bacillati</taxon>
        <taxon>Actinomycetota</taxon>
        <taxon>Actinomycetes</taxon>
        <taxon>Micrococcales</taxon>
        <taxon>Ornithinimicrobiaceae</taxon>
        <taxon>Ornithinimicrobium</taxon>
    </lineage>
</organism>